<dbReference type="SUPFAM" id="SSF54373">
    <property type="entry name" value="FAD-linked reductases, C-terminal domain"/>
    <property type="match status" value="1"/>
</dbReference>
<dbReference type="Gene3D" id="3.50.50.60">
    <property type="entry name" value="FAD/NAD(P)-binding domain"/>
    <property type="match status" value="1"/>
</dbReference>
<keyword evidence="10" id="KW-1185">Reference proteome</keyword>
<keyword evidence="4" id="KW-0274">FAD</keyword>
<reference evidence="9" key="1">
    <citation type="submission" date="2022-10" db="EMBL/GenBank/DDBJ databases">
        <title>Determination and structural analysis of whole genome sequence of Sarocladium strictum F4-1.</title>
        <authorList>
            <person name="Hu L."/>
            <person name="Jiang Y."/>
        </authorList>
    </citation>
    <scope>NUCLEOTIDE SEQUENCE</scope>
    <source>
        <strain evidence="9">F4-1</strain>
    </source>
</reference>
<evidence type="ECO:0000256" key="2">
    <source>
        <dbReference type="ARBA" id="ARBA00007992"/>
    </source>
</evidence>
<evidence type="ECO:0000256" key="7">
    <source>
        <dbReference type="SAM" id="MobiDB-lite"/>
    </source>
</evidence>
<feature type="compositionally biased region" description="Polar residues" evidence="7">
    <location>
        <begin position="418"/>
        <end position="428"/>
    </location>
</feature>
<dbReference type="InterPro" id="IPR051104">
    <property type="entry name" value="FAD_monoxygenase"/>
</dbReference>
<comment type="similarity">
    <text evidence="2">Belongs to the paxM FAD-dependent monooxygenase family.</text>
</comment>
<dbReference type="GO" id="GO:0004497">
    <property type="term" value="F:monooxygenase activity"/>
    <property type="evidence" value="ECO:0007669"/>
    <property type="project" value="UniProtKB-KW"/>
</dbReference>
<dbReference type="EMBL" id="JAPDFR010000007">
    <property type="protein sequence ID" value="KAK0384712.1"/>
    <property type="molecule type" value="Genomic_DNA"/>
</dbReference>
<sequence length="428" mass="47859">MSESPSKIKIAIIGAGIAGLTAAIALQDQPHIDVQIYERARQLRELGVANALSDDVGFRNRTGRSMIYRHYQTDEDVSSDVPHGPVEYKHQTARFFRPHLQRVLLDHIQQGRLHLGKAFESIAKDNSTDGVIIKFRDGSTAKADMILGADGIHSAVRRAFVPGSSAKWTGHVFFRTVVPRSHYQHIEGLPDEAVHYWAPDRTLFLSPLPRGLYAVVAAHQCDPNDPDQPYLQAEWDQNVNIASLRPLYKDWSPLTRRILDATPFIKVYPNTAAKELDSWILGHGRVTLAGDAAHAHGGAFAAGGSLAINDAWAFAQSVLHHLPAGGDWRVSLDDSGVTKVLALYERTRKAHTDRVQRTVQQRNQFLVDQIKTKQTDEELRQKMKSRGDLAWVHEHDVEAAFARAKLELDQPEEASVQPGFQQREQSRL</sequence>
<evidence type="ECO:0000256" key="5">
    <source>
        <dbReference type="ARBA" id="ARBA00023002"/>
    </source>
</evidence>
<evidence type="ECO:0000256" key="1">
    <source>
        <dbReference type="ARBA" id="ARBA00001974"/>
    </source>
</evidence>
<dbReference type="PRINTS" id="PR00420">
    <property type="entry name" value="RNGMNOXGNASE"/>
</dbReference>
<dbReference type="Pfam" id="PF01494">
    <property type="entry name" value="FAD_binding_3"/>
    <property type="match status" value="1"/>
</dbReference>
<keyword evidence="6" id="KW-0503">Monooxygenase</keyword>
<dbReference type="InterPro" id="IPR002938">
    <property type="entry name" value="FAD-bd"/>
</dbReference>
<evidence type="ECO:0000256" key="4">
    <source>
        <dbReference type="ARBA" id="ARBA00022827"/>
    </source>
</evidence>
<name>A0AA39GCC2_SARSR</name>
<dbReference type="AlphaFoldDB" id="A0AA39GCC2"/>
<dbReference type="PANTHER" id="PTHR46720">
    <property type="entry name" value="HYDROXYLASE, PUTATIVE (AFU_ORTHOLOGUE AFUA_3G01460)-RELATED"/>
    <property type="match status" value="1"/>
</dbReference>
<organism evidence="9 10">
    <name type="scientific">Sarocladium strictum</name>
    <name type="common">Black bundle disease fungus</name>
    <name type="synonym">Acremonium strictum</name>
    <dbReference type="NCBI Taxonomy" id="5046"/>
    <lineage>
        <taxon>Eukaryota</taxon>
        <taxon>Fungi</taxon>
        <taxon>Dikarya</taxon>
        <taxon>Ascomycota</taxon>
        <taxon>Pezizomycotina</taxon>
        <taxon>Sordariomycetes</taxon>
        <taxon>Hypocreomycetidae</taxon>
        <taxon>Hypocreales</taxon>
        <taxon>Sarocladiaceae</taxon>
        <taxon>Sarocladium</taxon>
    </lineage>
</organism>
<dbReference type="SUPFAM" id="SSF51905">
    <property type="entry name" value="FAD/NAD(P)-binding domain"/>
    <property type="match status" value="1"/>
</dbReference>
<evidence type="ECO:0000313" key="10">
    <source>
        <dbReference type="Proteomes" id="UP001175261"/>
    </source>
</evidence>
<feature type="domain" description="FAD-binding" evidence="8">
    <location>
        <begin position="8"/>
        <end position="322"/>
    </location>
</feature>
<gene>
    <name evidence="9" type="ORF">NLU13_7190</name>
</gene>
<feature type="region of interest" description="Disordered" evidence="7">
    <location>
        <begin position="408"/>
        <end position="428"/>
    </location>
</feature>
<dbReference type="PANTHER" id="PTHR46720:SF3">
    <property type="entry name" value="FAD-BINDING DOMAIN-CONTAINING PROTEIN-RELATED"/>
    <property type="match status" value="1"/>
</dbReference>
<dbReference type="InterPro" id="IPR036188">
    <property type="entry name" value="FAD/NAD-bd_sf"/>
</dbReference>
<dbReference type="GO" id="GO:0044550">
    <property type="term" value="P:secondary metabolite biosynthetic process"/>
    <property type="evidence" value="ECO:0007669"/>
    <property type="project" value="TreeGrafter"/>
</dbReference>
<accession>A0AA39GCC2</accession>
<protein>
    <recommendedName>
        <fullName evidence="8">FAD-binding domain-containing protein</fullName>
    </recommendedName>
</protein>
<keyword evidence="5" id="KW-0560">Oxidoreductase</keyword>
<proteinExistence type="inferred from homology"/>
<evidence type="ECO:0000313" key="9">
    <source>
        <dbReference type="EMBL" id="KAK0384712.1"/>
    </source>
</evidence>
<comment type="caution">
    <text evidence="9">The sequence shown here is derived from an EMBL/GenBank/DDBJ whole genome shotgun (WGS) entry which is preliminary data.</text>
</comment>
<evidence type="ECO:0000256" key="6">
    <source>
        <dbReference type="ARBA" id="ARBA00023033"/>
    </source>
</evidence>
<evidence type="ECO:0000256" key="3">
    <source>
        <dbReference type="ARBA" id="ARBA00022630"/>
    </source>
</evidence>
<comment type="cofactor">
    <cofactor evidence="1">
        <name>FAD</name>
        <dbReference type="ChEBI" id="CHEBI:57692"/>
    </cofactor>
</comment>
<keyword evidence="3" id="KW-0285">Flavoprotein</keyword>
<dbReference type="GO" id="GO:0071949">
    <property type="term" value="F:FAD binding"/>
    <property type="evidence" value="ECO:0007669"/>
    <property type="project" value="InterPro"/>
</dbReference>
<evidence type="ECO:0000259" key="8">
    <source>
        <dbReference type="Pfam" id="PF01494"/>
    </source>
</evidence>
<dbReference type="Proteomes" id="UP001175261">
    <property type="component" value="Unassembled WGS sequence"/>
</dbReference>